<dbReference type="AlphaFoldDB" id="A0AA38JBN9"/>
<comment type="similarity">
    <text evidence="2">Belongs to the peptidase S1 family. CLIP subfamily.</text>
</comment>
<dbReference type="GO" id="GO:0004252">
    <property type="term" value="F:serine-type endopeptidase activity"/>
    <property type="evidence" value="ECO:0007669"/>
    <property type="project" value="InterPro"/>
</dbReference>
<organism evidence="5 6">
    <name type="scientific">Zophobas morio</name>
    <dbReference type="NCBI Taxonomy" id="2755281"/>
    <lineage>
        <taxon>Eukaryota</taxon>
        <taxon>Metazoa</taxon>
        <taxon>Ecdysozoa</taxon>
        <taxon>Arthropoda</taxon>
        <taxon>Hexapoda</taxon>
        <taxon>Insecta</taxon>
        <taxon>Pterygota</taxon>
        <taxon>Neoptera</taxon>
        <taxon>Endopterygota</taxon>
        <taxon>Coleoptera</taxon>
        <taxon>Polyphaga</taxon>
        <taxon>Cucujiformia</taxon>
        <taxon>Tenebrionidae</taxon>
        <taxon>Zophobas</taxon>
    </lineage>
</organism>
<evidence type="ECO:0000259" key="4">
    <source>
        <dbReference type="PROSITE" id="PS50240"/>
    </source>
</evidence>
<dbReference type="GO" id="GO:0006508">
    <property type="term" value="P:proteolysis"/>
    <property type="evidence" value="ECO:0007669"/>
    <property type="project" value="InterPro"/>
</dbReference>
<reference evidence="5" key="1">
    <citation type="journal article" date="2023" name="G3 (Bethesda)">
        <title>Whole genome assemblies of Zophobas morio and Tenebrio molitor.</title>
        <authorList>
            <person name="Kaur S."/>
            <person name="Stinson S.A."/>
            <person name="diCenzo G.C."/>
        </authorList>
    </citation>
    <scope>NUCLEOTIDE SEQUENCE</scope>
    <source>
        <strain evidence="5">QUZm001</strain>
    </source>
</reference>
<dbReference type="PROSITE" id="PS50240">
    <property type="entry name" value="TRYPSIN_DOM"/>
    <property type="match status" value="1"/>
</dbReference>
<evidence type="ECO:0000256" key="3">
    <source>
        <dbReference type="SAM" id="SignalP"/>
    </source>
</evidence>
<feature type="chain" id="PRO_5041419442" description="Peptidase S1 domain-containing protein" evidence="3">
    <location>
        <begin position="17"/>
        <end position="394"/>
    </location>
</feature>
<accession>A0AA38JBN9</accession>
<sequence length="394" mass="44275">MWTHLFLILLISLANAQISLGPSRNRDSVTLPPDNLDDSITQIFNICRCVIFYQCDEDNFIIPEDQLQATHARLHTSLRYTPRLKCSNEFYYCCKNKNETQINFESSTSRPRPLSQVTHTPVVLPPTRQPTSFTNSNCGQSGYAASSRLIEKFPWVVAVFRKRRANDYRFICGGSLIHPRVVMTEQQCVHSDTADEYRVVVGKEVLLDSLIVLPLKEIIKQELYPSEGVNDIALLVLKTPVSNARIVCLPNPEQNFSGRRCTAIGWSGTTGSGSKYLLGLSEICVFYYFFIGARKLRKVNLPITDSQECQNLLRNTSLGPNFQVHPSYICAGGEDGVDTCKNDGGSPLMCEENGRYVQAGIVAWGLRCGQKDVPSLYTNVANLVTWIQEKLRDF</sequence>
<feature type="domain" description="Peptidase S1" evidence="4">
    <location>
        <begin position="139"/>
        <end position="392"/>
    </location>
</feature>
<dbReference type="Gene3D" id="2.40.10.10">
    <property type="entry name" value="Trypsin-like serine proteases"/>
    <property type="match status" value="1"/>
</dbReference>
<evidence type="ECO:0000256" key="1">
    <source>
        <dbReference type="ARBA" id="ARBA00023157"/>
    </source>
</evidence>
<keyword evidence="1" id="KW-1015">Disulfide bond</keyword>
<dbReference type="PANTHER" id="PTHR24256">
    <property type="entry name" value="TRYPTASE-RELATED"/>
    <property type="match status" value="1"/>
</dbReference>
<protein>
    <recommendedName>
        <fullName evidence="4">Peptidase S1 domain-containing protein</fullName>
    </recommendedName>
</protein>
<dbReference type="PRINTS" id="PR00722">
    <property type="entry name" value="CHYMOTRYPSIN"/>
</dbReference>
<dbReference type="InterPro" id="IPR001254">
    <property type="entry name" value="Trypsin_dom"/>
</dbReference>
<dbReference type="InterPro" id="IPR001314">
    <property type="entry name" value="Peptidase_S1A"/>
</dbReference>
<name>A0AA38JBN9_9CUCU</name>
<dbReference type="Pfam" id="PF00089">
    <property type="entry name" value="Trypsin"/>
    <property type="match status" value="1"/>
</dbReference>
<dbReference type="SMART" id="SM00020">
    <property type="entry name" value="Tryp_SPc"/>
    <property type="match status" value="1"/>
</dbReference>
<evidence type="ECO:0000256" key="2">
    <source>
        <dbReference type="ARBA" id="ARBA00024195"/>
    </source>
</evidence>
<dbReference type="SUPFAM" id="SSF50494">
    <property type="entry name" value="Trypsin-like serine proteases"/>
    <property type="match status" value="1"/>
</dbReference>
<dbReference type="InterPro" id="IPR043504">
    <property type="entry name" value="Peptidase_S1_PA_chymotrypsin"/>
</dbReference>
<comment type="caution">
    <text evidence="5">The sequence shown here is derived from an EMBL/GenBank/DDBJ whole genome shotgun (WGS) entry which is preliminary data.</text>
</comment>
<feature type="signal peptide" evidence="3">
    <location>
        <begin position="1"/>
        <end position="16"/>
    </location>
</feature>
<evidence type="ECO:0000313" key="6">
    <source>
        <dbReference type="Proteomes" id="UP001168821"/>
    </source>
</evidence>
<dbReference type="InterPro" id="IPR009003">
    <property type="entry name" value="Peptidase_S1_PA"/>
</dbReference>
<dbReference type="CDD" id="cd00190">
    <property type="entry name" value="Tryp_SPc"/>
    <property type="match status" value="1"/>
</dbReference>
<dbReference type="FunFam" id="2.40.10.10:FF:000002">
    <property type="entry name" value="Transmembrane protease serine"/>
    <property type="match status" value="1"/>
</dbReference>
<proteinExistence type="inferred from homology"/>
<dbReference type="EMBL" id="JALNTZ010000001">
    <property type="protein sequence ID" value="KAJ3667064.1"/>
    <property type="molecule type" value="Genomic_DNA"/>
</dbReference>
<dbReference type="InterPro" id="IPR051487">
    <property type="entry name" value="Ser/Thr_Proteases_Immune/Dev"/>
</dbReference>
<dbReference type="Proteomes" id="UP001168821">
    <property type="component" value="Unassembled WGS sequence"/>
</dbReference>
<gene>
    <name evidence="5" type="ORF">Zmor_002472</name>
</gene>
<keyword evidence="3" id="KW-0732">Signal</keyword>
<evidence type="ECO:0000313" key="5">
    <source>
        <dbReference type="EMBL" id="KAJ3667064.1"/>
    </source>
</evidence>
<keyword evidence="6" id="KW-1185">Reference proteome</keyword>